<dbReference type="InterPro" id="IPR000537">
    <property type="entry name" value="UbiA_prenyltransferase"/>
</dbReference>
<dbReference type="InterPro" id="IPR044878">
    <property type="entry name" value="UbiA_sf"/>
</dbReference>
<feature type="transmembrane region" description="Helical" evidence="5">
    <location>
        <begin position="126"/>
        <end position="144"/>
    </location>
</feature>
<evidence type="ECO:0000313" key="7">
    <source>
        <dbReference type="Proteomes" id="UP001164706"/>
    </source>
</evidence>
<keyword evidence="7" id="KW-1185">Reference proteome</keyword>
<dbReference type="RefSeq" id="WP_267781365.1">
    <property type="nucleotide sequence ID" value="NZ_CP113089.1"/>
</dbReference>
<feature type="transmembrane region" description="Helical" evidence="5">
    <location>
        <begin position="254"/>
        <end position="275"/>
    </location>
</feature>
<dbReference type="GO" id="GO:0016765">
    <property type="term" value="F:transferase activity, transferring alkyl or aryl (other than methyl) groups"/>
    <property type="evidence" value="ECO:0007669"/>
    <property type="project" value="InterPro"/>
</dbReference>
<feature type="transmembrane region" description="Helical" evidence="5">
    <location>
        <begin position="78"/>
        <end position="95"/>
    </location>
</feature>
<evidence type="ECO:0000313" key="6">
    <source>
        <dbReference type="EMBL" id="WAB81596.1"/>
    </source>
</evidence>
<reference evidence="6" key="1">
    <citation type="submission" date="2022-11" db="EMBL/GenBank/DDBJ databases">
        <title>Description of Microcella daejonensis nov. sp, isolated from riverside soil.</title>
        <authorList>
            <person name="Molina K.M."/>
            <person name="Kim S.B."/>
        </authorList>
    </citation>
    <scope>NUCLEOTIDE SEQUENCE</scope>
    <source>
        <strain evidence="6">MMS21-STM12</strain>
    </source>
</reference>
<dbReference type="Pfam" id="PF01040">
    <property type="entry name" value="UbiA"/>
    <property type="match status" value="1"/>
</dbReference>
<keyword evidence="2 5" id="KW-0812">Transmembrane</keyword>
<feature type="transmembrane region" description="Helical" evidence="5">
    <location>
        <begin position="225"/>
        <end position="247"/>
    </location>
</feature>
<feature type="transmembrane region" description="Helical" evidence="5">
    <location>
        <begin position="156"/>
        <end position="178"/>
    </location>
</feature>
<dbReference type="Gene3D" id="1.10.357.140">
    <property type="entry name" value="UbiA prenyltransferase"/>
    <property type="match status" value="1"/>
</dbReference>
<accession>A0A9E8ML96</accession>
<sequence>MPRLLAIVAAAHAGPTIVVVAVTLALAVAAGLPGERVVIVTAMILAQQLSIGWSNDWLDAERDRDAGRRDKPVARGDAPLRLIAGLAVAAAVLALGLSAALGLAAAAAHAVFLASGWLYNAGLKRTLAATACYAVGFGMLPAIVTLADDPARAPAAWAIVMGALLGTAAHFANVLPDLDDDARHGIRSLPHRMGARPSGAVALVALAVAAALGVVGPLLDGAALGALSIVGAVAGGGMLVAGIVVLARAPASRALFRIIMGAALAAVVSLLGAGAGF</sequence>
<keyword evidence="4 5" id="KW-0472">Membrane</keyword>
<evidence type="ECO:0000256" key="1">
    <source>
        <dbReference type="ARBA" id="ARBA00004141"/>
    </source>
</evidence>
<evidence type="ECO:0000256" key="3">
    <source>
        <dbReference type="ARBA" id="ARBA00022989"/>
    </source>
</evidence>
<comment type="subcellular location">
    <subcellularLocation>
        <location evidence="1">Membrane</location>
        <topology evidence="1">Multi-pass membrane protein</topology>
    </subcellularLocation>
</comment>
<keyword evidence="3 5" id="KW-1133">Transmembrane helix</keyword>
<dbReference type="EMBL" id="CP113089">
    <property type="protein sequence ID" value="WAB81596.1"/>
    <property type="molecule type" value="Genomic_DNA"/>
</dbReference>
<dbReference type="KEGG" id="mdb:OVN18_00795"/>
<dbReference type="AlphaFoldDB" id="A0A9E8ML96"/>
<dbReference type="Gene3D" id="1.20.120.1780">
    <property type="entry name" value="UbiA prenyltransferase"/>
    <property type="match status" value="1"/>
</dbReference>
<feature type="transmembrane region" description="Helical" evidence="5">
    <location>
        <begin position="199"/>
        <end position="219"/>
    </location>
</feature>
<dbReference type="GO" id="GO:0016020">
    <property type="term" value="C:membrane"/>
    <property type="evidence" value="ECO:0007669"/>
    <property type="project" value="UniProtKB-SubCell"/>
</dbReference>
<evidence type="ECO:0000256" key="5">
    <source>
        <dbReference type="SAM" id="Phobius"/>
    </source>
</evidence>
<gene>
    <name evidence="6" type="ORF">OVN18_00795</name>
</gene>
<evidence type="ECO:0000256" key="4">
    <source>
        <dbReference type="ARBA" id="ARBA00023136"/>
    </source>
</evidence>
<proteinExistence type="predicted"/>
<organism evidence="6 7">
    <name type="scientific">Microcella daejeonensis</name>
    <dbReference type="NCBI Taxonomy" id="2994971"/>
    <lineage>
        <taxon>Bacteria</taxon>
        <taxon>Bacillati</taxon>
        <taxon>Actinomycetota</taxon>
        <taxon>Actinomycetes</taxon>
        <taxon>Micrococcales</taxon>
        <taxon>Microbacteriaceae</taxon>
        <taxon>Microcella</taxon>
    </lineage>
</organism>
<name>A0A9E8ML96_9MICO</name>
<protein>
    <submittedName>
        <fullName evidence="6">UbiA family prenyltransferase</fullName>
    </submittedName>
</protein>
<dbReference type="Proteomes" id="UP001164706">
    <property type="component" value="Chromosome"/>
</dbReference>
<evidence type="ECO:0000256" key="2">
    <source>
        <dbReference type="ARBA" id="ARBA00022692"/>
    </source>
</evidence>